<evidence type="ECO:0000259" key="9">
    <source>
        <dbReference type="PROSITE" id="PS50261"/>
    </source>
</evidence>
<feature type="transmembrane region" description="Helical" evidence="7">
    <location>
        <begin position="425"/>
        <end position="444"/>
    </location>
</feature>
<dbReference type="OrthoDB" id="6022368at2759"/>
<dbReference type="PANTHER" id="PTHR45620">
    <property type="entry name" value="PDF RECEPTOR-LIKE PROTEIN-RELATED"/>
    <property type="match status" value="1"/>
</dbReference>
<gene>
    <name evidence="10" type="ORF">AFUS01_LOCUS7382</name>
</gene>
<dbReference type="EMBL" id="CAJVCH010049840">
    <property type="protein sequence ID" value="CAG7717953.1"/>
    <property type="molecule type" value="Genomic_DNA"/>
</dbReference>
<dbReference type="SMART" id="SM00008">
    <property type="entry name" value="HormR"/>
    <property type="match status" value="1"/>
</dbReference>
<evidence type="ECO:0000313" key="11">
    <source>
        <dbReference type="Proteomes" id="UP000708208"/>
    </source>
</evidence>
<evidence type="ECO:0000256" key="4">
    <source>
        <dbReference type="ARBA" id="ARBA00022692"/>
    </source>
</evidence>
<comment type="subcellular location">
    <subcellularLocation>
        <location evidence="1">Cell membrane</location>
        <topology evidence="1">Multi-pass membrane protein</topology>
    </subcellularLocation>
</comment>
<dbReference type="AlphaFoldDB" id="A0A8J2K1C8"/>
<dbReference type="GO" id="GO:0008528">
    <property type="term" value="F:G protein-coupled peptide receptor activity"/>
    <property type="evidence" value="ECO:0007669"/>
    <property type="project" value="TreeGrafter"/>
</dbReference>
<dbReference type="PROSITE" id="PS00650">
    <property type="entry name" value="G_PROTEIN_RECEP_F2_2"/>
    <property type="match status" value="1"/>
</dbReference>
<dbReference type="Pfam" id="PF00002">
    <property type="entry name" value="7tm_2"/>
    <property type="match status" value="1"/>
</dbReference>
<evidence type="ECO:0000256" key="2">
    <source>
        <dbReference type="ARBA" id="ARBA00005314"/>
    </source>
</evidence>
<evidence type="ECO:0000256" key="1">
    <source>
        <dbReference type="ARBA" id="ARBA00004651"/>
    </source>
</evidence>
<feature type="transmembrane region" description="Helical" evidence="7">
    <location>
        <begin position="358"/>
        <end position="377"/>
    </location>
</feature>
<keyword evidence="4 7" id="KW-0812">Transmembrane</keyword>
<dbReference type="Proteomes" id="UP000708208">
    <property type="component" value="Unassembled WGS sequence"/>
</dbReference>
<dbReference type="Pfam" id="PF02793">
    <property type="entry name" value="HRM"/>
    <property type="match status" value="1"/>
</dbReference>
<keyword evidence="5 7" id="KW-1133">Transmembrane helix</keyword>
<dbReference type="PANTHER" id="PTHR45620:SF15">
    <property type="entry name" value="DIURETIC HORMONE 44 RECEPTOR 1-RELATED"/>
    <property type="match status" value="1"/>
</dbReference>
<dbReference type="InterPro" id="IPR050332">
    <property type="entry name" value="GPCR_2"/>
</dbReference>
<evidence type="ECO:0000256" key="3">
    <source>
        <dbReference type="ARBA" id="ARBA00022475"/>
    </source>
</evidence>
<dbReference type="InterPro" id="IPR001879">
    <property type="entry name" value="GPCR_2_extracellular_dom"/>
</dbReference>
<protein>
    <recommendedName>
        <fullName evidence="12">Diuretic hormone receptor</fullName>
    </recommendedName>
</protein>
<keyword evidence="3" id="KW-1003">Cell membrane</keyword>
<dbReference type="InterPro" id="IPR000832">
    <property type="entry name" value="GPCR_2_secretin-like"/>
</dbReference>
<feature type="transmembrane region" description="Helical" evidence="7">
    <location>
        <begin position="398"/>
        <end position="419"/>
    </location>
</feature>
<name>A0A8J2K1C8_9HEXA</name>
<feature type="domain" description="G-protein coupled receptors family 2 profile 2" evidence="9">
    <location>
        <begin position="179"/>
        <end position="445"/>
    </location>
</feature>
<comment type="similarity">
    <text evidence="2">Belongs to the G-protein coupled receptor 2 family.</text>
</comment>
<feature type="transmembrane region" description="Helical" evidence="7">
    <location>
        <begin position="181"/>
        <end position="202"/>
    </location>
</feature>
<dbReference type="GO" id="GO:0005886">
    <property type="term" value="C:plasma membrane"/>
    <property type="evidence" value="ECO:0007669"/>
    <property type="project" value="UniProtKB-SubCell"/>
</dbReference>
<feature type="transmembrane region" description="Helical" evidence="7">
    <location>
        <begin position="214"/>
        <end position="234"/>
    </location>
</feature>
<organism evidence="10 11">
    <name type="scientific">Allacma fusca</name>
    <dbReference type="NCBI Taxonomy" id="39272"/>
    <lineage>
        <taxon>Eukaryota</taxon>
        <taxon>Metazoa</taxon>
        <taxon>Ecdysozoa</taxon>
        <taxon>Arthropoda</taxon>
        <taxon>Hexapoda</taxon>
        <taxon>Collembola</taxon>
        <taxon>Symphypleona</taxon>
        <taxon>Sminthuridae</taxon>
        <taxon>Allacma</taxon>
    </lineage>
</organism>
<dbReference type="SUPFAM" id="SSF81321">
    <property type="entry name" value="Family A G protein-coupled receptor-like"/>
    <property type="match status" value="1"/>
</dbReference>
<evidence type="ECO:0000313" key="10">
    <source>
        <dbReference type="EMBL" id="CAG7717953.1"/>
    </source>
</evidence>
<dbReference type="InterPro" id="IPR017983">
    <property type="entry name" value="GPCR_2_secretin-like_CS"/>
</dbReference>
<comment type="caution">
    <text evidence="10">The sequence shown here is derived from an EMBL/GenBank/DDBJ whole genome shotgun (WGS) entry which is preliminary data.</text>
</comment>
<evidence type="ECO:0000256" key="5">
    <source>
        <dbReference type="ARBA" id="ARBA00022989"/>
    </source>
</evidence>
<dbReference type="GO" id="GO:0017046">
    <property type="term" value="F:peptide hormone binding"/>
    <property type="evidence" value="ECO:0007669"/>
    <property type="project" value="TreeGrafter"/>
</dbReference>
<keyword evidence="11" id="KW-1185">Reference proteome</keyword>
<evidence type="ECO:0000259" key="8">
    <source>
        <dbReference type="PROSITE" id="PS50227"/>
    </source>
</evidence>
<evidence type="ECO:0000256" key="7">
    <source>
        <dbReference type="SAM" id="Phobius"/>
    </source>
</evidence>
<dbReference type="PROSITE" id="PS50227">
    <property type="entry name" value="G_PROTEIN_RECEP_F2_3"/>
    <property type="match status" value="1"/>
</dbReference>
<proteinExistence type="inferred from homology"/>
<evidence type="ECO:0008006" key="12">
    <source>
        <dbReference type="Google" id="ProtNLM"/>
    </source>
</evidence>
<feature type="transmembrane region" description="Helical" evidence="7">
    <location>
        <begin position="254"/>
        <end position="275"/>
    </location>
</feature>
<feature type="domain" description="G-protein coupled receptors family 2 profile 1" evidence="8">
    <location>
        <begin position="103"/>
        <end position="164"/>
    </location>
</feature>
<sequence>MNGAVAIISDEIPLSSSADTAISQHPDLDTNSTNFESLDTQELQCHFANQAEDGSLSTFLDPDASATSSSVLTAIKRIFQTDNDQTMSLSHLDSISDGTILHCNRTWDKLICWPEIPQGHSVTVPCFAFLNNIPYDTSRTVTRACKEGGIWEEKTNYSNCVALSTPPENPNEESNLEITTWVYFFGYCLSLTALILAVSIFVSFKELRCLRNKIHCHLILTYIFAGALWLITSIQSHVVSHSQGSCITFILLHYFHLTNFFWMFVEGLYLYVLVVKTFTAENIKLRTYAFIGWGIPLIVVVGWSIAKWMTQAQGVSSQQQEHHETVSTKVQKMEEPGAPSECVWLTVNMYDWIYKSPAIFVLAANILFLLKIMWVLITKLRSATNPETQQSRKAAKALVVLMPLLGVTYLLVLTGSKQIPLYEHIRALLISTQGFLVALLYCFLNGEVRKAVRRGWNRCGGPSLACCDCQRGGHLNNMREWSLPRSRTESIRLYHPTTTAQCQNNRHSHFSRGRIESTVSEMTTLTNMTHSNSIQFGNMRSASGSGSASVIARPTSIMGDSVCGRNGFDQILLSPTLTSISTNLSALTTPSEQCNRTDQLIHFGSSSATELADVDYIDNFEGQQYGM</sequence>
<evidence type="ECO:0000256" key="6">
    <source>
        <dbReference type="ARBA" id="ARBA00023136"/>
    </source>
</evidence>
<reference evidence="10" key="1">
    <citation type="submission" date="2021-06" db="EMBL/GenBank/DDBJ databases">
        <authorList>
            <person name="Hodson N. C."/>
            <person name="Mongue J. A."/>
            <person name="Jaron S. K."/>
        </authorList>
    </citation>
    <scope>NUCLEOTIDE SEQUENCE</scope>
</reference>
<dbReference type="PROSITE" id="PS50261">
    <property type="entry name" value="G_PROTEIN_RECEP_F2_4"/>
    <property type="match status" value="1"/>
</dbReference>
<dbReference type="InterPro" id="IPR017981">
    <property type="entry name" value="GPCR_2-like_7TM"/>
</dbReference>
<feature type="transmembrane region" description="Helical" evidence="7">
    <location>
        <begin position="287"/>
        <end position="306"/>
    </location>
</feature>
<dbReference type="GO" id="GO:0007166">
    <property type="term" value="P:cell surface receptor signaling pathway"/>
    <property type="evidence" value="ECO:0007669"/>
    <property type="project" value="InterPro"/>
</dbReference>
<dbReference type="GO" id="GO:0007188">
    <property type="term" value="P:adenylate cyclase-modulating G protein-coupled receptor signaling pathway"/>
    <property type="evidence" value="ECO:0007669"/>
    <property type="project" value="TreeGrafter"/>
</dbReference>
<accession>A0A8J2K1C8</accession>
<keyword evidence="6 7" id="KW-0472">Membrane</keyword>